<evidence type="ECO:0000313" key="2">
    <source>
        <dbReference type="Proteomes" id="UP000829398"/>
    </source>
</evidence>
<dbReference type="Proteomes" id="UP000829398">
    <property type="component" value="Chromosome 5"/>
</dbReference>
<name>A0ACB8KBQ9_CITSI</name>
<keyword evidence="2" id="KW-1185">Reference proteome</keyword>
<proteinExistence type="predicted"/>
<reference evidence="2" key="1">
    <citation type="journal article" date="2023" name="Hortic. Res.">
        <title>A chromosome-level phased genome enabling allele-level studies in sweet orange: a case study on citrus Huanglongbing tolerance.</title>
        <authorList>
            <person name="Wu B."/>
            <person name="Yu Q."/>
            <person name="Deng Z."/>
            <person name="Duan Y."/>
            <person name="Luo F."/>
            <person name="Gmitter F. Jr."/>
        </authorList>
    </citation>
    <scope>NUCLEOTIDE SEQUENCE [LARGE SCALE GENOMIC DNA]</scope>
    <source>
        <strain evidence="2">cv. Valencia</strain>
    </source>
</reference>
<comment type="caution">
    <text evidence="1">The sequence shown here is derived from an EMBL/GenBank/DDBJ whole genome shotgun (WGS) entry which is preliminary data.</text>
</comment>
<protein>
    <submittedName>
        <fullName evidence="1">Uncharacterized protein</fullName>
    </submittedName>
</protein>
<gene>
    <name evidence="1" type="ORF">KPL71_014455</name>
</gene>
<dbReference type="EMBL" id="CM039174">
    <property type="protein sequence ID" value="KAH9751828.1"/>
    <property type="molecule type" value="Genomic_DNA"/>
</dbReference>
<organism evidence="1 2">
    <name type="scientific">Citrus sinensis</name>
    <name type="common">Sweet orange</name>
    <name type="synonym">Citrus aurantium var. sinensis</name>
    <dbReference type="NCBI Taxonomy" id="2711"/>
    <lineage>
        <taxon>Eukaryota</taxon>
        <taxon>Viridiplantae</taxon>
        <taxon>Streptophyta</taxon>
        <taxon>Embryophyta</taxon>
        <taxon>Tracheophyta</taxon>
        <taxon>Spermatophyta</taxon>
        <taxon>Magnoliopsida</taxon>
        <taxon>eudicotyledons</taxon>
        <taxon>Gunneridae</taxon>
        <taxon>Pentapetalae</taxon>
        <taxon>rosids</taxon>
        <taxon>malvids</taxon>
        <taxon>Sapindales</taxon>
        <taxon>Rutaceae</taxon>
        <taxon>Aurantioideae</taxon>
        <taxon>Citrus</taxon>
    </lineage>
</organism>
<sequence>MEGQSTTRPPFFDGNDYPYWKTRMGVFLQALDYEIWEVVCDDLLIPRKNVLSELDKKKMFLNSKAMNALFCALDKNEFHRVSNCSNAYEIWRKLEIVYEETTSEEEFHEVSNLALMAIGDESDDELDEATHCLTTGLPVSKIGKRDSHGSLLEQNRISGSSQSGKPNLWSLSKPASRLSKPASRIRTSHSRANIRPTGSQIRQAEFGDYNMYKEELISLWMAQGYLNAEEYEEMEMTGEECFNISATRSFFQEFEKNDDDDIMSCKMHDIVHDFAQFVSSKECLWLEINGTKESIINSFGGKVRPLGLNFKGGTSFPMSIHGLNRLRTLLIDDESPSNSSLDSSILPELFSKLACLRALVIRQSFLLFRPDPNLIREIPKDVGKLMHLKYLHLSELHIERLPETLCELYNLQKLDIRGCRNIRELPVGIGKLKNMRSLLNGLTCSLKYMPIGISKLTNLQTLDKFVVGGGVDGGSTCRLECLKNLLGKNQDPRSRSATTTPVRSRSATTTPVRSRSVTTTLVRSRTVTNDLPSYNSDWEDKEEDEDEGGEDKGEDAGYEEEEGGEVVNGEDEERRRKNEKDEQLLEALQPPLNVEELWILLYGGNIFPKWLTLLTDLRNLFLRGCLNCEHLPLGKLPLEKLALQNLNSVKRVGNEVLGIEESSDDDPSSSSSSSSVIAFPKLKSLKIWDMEELEEWDYRVTRKENISIMPRLSSLEIDCCPKLKVLSDDLLQTSTLQELSIRGCPILEDWHKISHIPHIEF</sequence>
<accession>A0ACB8KBQ9</accession>
<evidence type="ECO:0000313" key="1">
    <source>
        <dbReference type="EMBL" id="KAH9751828.1"/>
    </source>
</evidence>